<organism evidence="1 2">
    <name type="scientific">Microlunatus sagamiharensis</name>
    <dbReference type="NCBI Taxonomy" id="546874"/>
    <lineage>
        <taxon>Bacteria</taxon>
        <taxon>Bacillati</taxon>
        <taxon>Actinomycetota</taxon>
        <taxon>Actinomycetes</taxon>
        <taxon>Propionibacteriales</taxon>
        <taxon>Propionibacteriaceae</taxon>
        <taxon>Microlunatus</taxon>
    </lineage>
</organism>
<reference evidence="2" key="1">
    <citation type="submission" date="2016-10" db="EMBL/GenBank/DDBJ databases">
        <authorList>
            <person name="Varghese N."/>
            <person name="Submissions S."/>
        </authorList>
    </citation>
    <scope>NUCLEOTIDE SEQUENCE [LARGE SCALE GENOMIC DNA]</scope>
    <source>
        <strain evidence="2">DSM 21743</strain>
    </source>
</reference>
<evidence type="ECO:0000313" key="2">
    <source>
        <dbReference type="Proteomes" id="UP000198825"/>
    </source>
</evidence>
<name>A0A1H2MEN2_9ACTN</name>
<dbReference type="AlphaFoldDB" id="A0A1H2MEN2"/>
<dbReference type="EMBL" id="LT629799">
    <property type="protein sequence ID" value="SDU91371.1"/>
    <property type="molecule type" value="Genomic_DNA"/>
</dbReference>
<dbReference type="InterPro" id="IPR009003">
    <property type="entry name" value="Peptidase_S1_PA"/>
</dbReference>
<accession>A0A1H2MEN2</accession>
<dbReference type="Gene3D" id="2.40.10.10">
    <property type="entry name" value="Trypsin-like serine proteases"/>
    <property type="match status" value="2"/>
</dbReference>
<protein>
    <recommendedName>
        <fullName evidence="3">Trypsin</fullName>
    </recommendedName>
</protein>
<sequence length="415" mass="42805">MLVAAAGPAPGASATAIAPRSSAPVGVTADAAVAALDPASQAVLLAPLRAAAAALDHAGRLLMPDAYAGVALDAAAGRTQLYLTDPALAPGLVAAARRTDPTLVGDRVTVLRAAYPLTRLDAVSRAVMTVSDVKAADAPYAAYPAPDASGVVVEVADPTDPTELAAARRADARAGGVPLEPLAGRPRQPHGWDAVKWHDHAPFIGGDVLTTDGHRYCTAGLPAVRRSDGRAVMVTAAHCFTTGQRVRTGGGATWDYGNGRTGDRVGTVMQRHRGWDAETVVGADVDGDVSDTSGWRALTGVGYSYRGDYVCHAGARSASKGHPTPCGIKVTVDDLWFREAGHTVRGVEGVDVHGWGSVGGDSGGTVFAVEPHGKRQLRGLVSSGGADGTADQRRVDWPEAVDIFRAFDLRLDPQT</sequence>
<gene>
    <name evidence="1" type="ORF">SAMN04488544_1881</name>
</gene>
<dbReference type="InterPro" id="IPR043504">
    <property type="entry name" value="Peptidase_S1_PA_chymotrypsin"/>
</dbReference>
<dbReference type="Proteomes" id="UP000198825">
    <property type="component" value="Chromosome I"/>
</dbReference>
<evidence type="ECO:0000313" key="1">
    <source>
        <dbReference type="EMBL" id="SDU91371.1"/>
    </source>
</evidence>
<proteinExistence type="predicted"/>
<evidence type="ECO:0008006" key="3">
    <source>
        <dbReference type="Google" id="ProtNLM"/>
    </source>
</evidence>
<dbReference type="STRING" id="546874.SAMN04488544_1881"/>
<keyword evidence="2" id="KW-1185">Reference proteome</keyword>
<dbReference type="SUPFAM" id="SSF50494">
    <property type="entry name" value="Trypsin-like serine proteases"/>
    <property type="match status" value="1"/>
</dbReference>